<feature type="region of interest" description="Disordered" evidence="1">
    <location>
        <begin position="57"/>
        <end position="88"/>
    </location>
</feature>
<evidence type="ECO:0000313" key="2">
    <source>
        <dbReference type="EMBL" id="KAJ7759740.1"/>
    </source>
</evidence>
<evidence type="ECO:0000256" key="1">
    <source>
        <dbReference type="SAM" id="MobiDB-lite"/>
    </source>
</evidence>
<dbReference type="EMBL" id="JARJLG010000051">
    <property type="protein sequence ID" value="KAJ7759740.1"/>
    <property type="molecule type" value="Genomic_DNA"/>
</dbReference>
<protein>
    <submittedName>
        <fullName evidence="2">Uncharacterized protein</fullName>
    </submittedName>
</protein>
<organism evidence="2 3">
    <name type="scientific">Mycena maculata</name>
    <dbReference type="NCBI Taxonomy" id="230809"/>
    <lineage>
        <taxon>Eukaryota</taxon>
        <taxon>Fungi</taxon>
        <taxon>Dikarya</taxon>
        <taxon>Basidiomycota</taxon>
        <taxon>Agaricomycotina</taxon>
        <taxon>Agaricomycetes</taxon>
        <taxon>Agaricomycetidae</taxon>
        <taxon>Agaricales</taxon>
        <taxon>Marasmiineae</taxon>
        <taxon>Mycenaceae</taxon>
        <taxon>Mycena</taxon>
    </lineage>
</organism>
<gene>
    <name evidence="2" type="ORF">DFH07DRAFT_442799</name>
</gene>
<name>A0AAD7J8U5_9AGAR</name>
<accession>A0AAD7J8U5</accession>
<dbReference type="Proteomes" id="UP001215280">
    <property type="component" value="Unassembled WGS sequence"/>
</dbReference>
<reference evidence="2" key="1">
    <citation type="submission" date="2023-03" db="EMBL/GenBank/DDBJ databases">
        <title>Massive genome expansion in bonnet fungi (Mycena s.s.) driven by repeated elements and novel gene families across ecological guilds.</title>
        <authorList>
            <consortium name="Lawrence Berkeley National Laboratory"/>
            <person name="Harder C.B."/>
            <person name="Miyauchi S."/>
            <person name="Viragh M."/>
            <person name="Kuo A."/>
            <person name="Thoen E."/>
            <person name="Andreopoulos B."/>
            <person name="Lu D."/>
            <person name="Skrede I."/>
            <person name="Drula E."/>
            <person name="Henrissat B."/>
            <person name="Morin E."/>
            <person name="Kohler A."/>
            <person name="Barry K."/>
            <person name="LaButti K."/>
            <person name="Morin E."/>
            <person name="Salamov A."/>
            <person name="Lipzen A."/>
            <person name="Mereny Z."/>
            <person name="Hegedus B."/>
            <person name="Baldrian P."/>
            <person name="Stursova M."/>
            <person name="Weitz H."/>
            <person name="Taylor A."/>
            <person name="Grigoriev I.V."/>
            <person name="Nagy L.G."/>
            <person name="Martin F."/>
            <person name="Kauserud H."/>
        </authorList>
    </citation>
    <scope>NUCLEOTIDE SEQUENCE</scope>
    <source>
        <strain evidence="2">CBHHK188m</strain>
    </source>
</reference>
<sequence>MVPYHSESYSRAYNHTYDRYDDSEAREHAWSISDLSGDYSCISRSPEDLNRHGERFSLRHDSYSEPPQERNHTTYNETRRTPNYSLPSDYASLREENIVLQTENSMLKTTNQSLMSLLSQGPLTSISTNPLMYPAPNRSTLHEKDYPKVKYWQRSKWTKVVDKRRGISGGDVISRNSLAFIEDSDGCTPTDAKITEMRNWCYSFFFELQKRRTAPAV</sequence>
<keyword evidence="3" id="KW-1185">Reference proteome</keyword>
<evidence type="ECO:0000313" key="3">
    <source>
        <dbReference type="Proteomes" id="UP001215280"/>
    </source>
</evidence>
<feature type="compositionally biased region" description="Basic and acidic residues" evidence="1">
    <location>
        <begin position="57"/>
        <end position="80"/>
    </location>
</feature>
<proteinExistence type="predicted"/>
<comment type="caution">
    <text evidence="2">The sequence shown here is derived from an EMBL/GenBank/DDBJ whole genome shotgun (WGS) entry which is preliminary data.</text>
</comment>
<dbReference type="AlphaFoldDB" id="A0AAD7J8U5"/>